<reference evidence="2" key="1">
    <citation type="submission" date="2020-05" db="UniProtKB">
        <authorList>
            <consortium name="EnsemblMetazoa"/>
        </authorList>
    </citation>
    <scope>IDENTIFICATION</scope>
    <source>
        <strain evidence="2">TTRI</strain>
    </source>
</reference>
<feature type="region of interest" description="Disordered" evidence="1">
    <location>
        <begin position="64"/>
        <end position="85"/>
    </location>
</feature>
<evidence type="ECO:0000313" key="2">
    <source>
        <dbReference type="EnsemblMetazoa" id="GAUT044727-PA"/>
    </source>
</evidence>
<sequence length="124" mass="14079">MAAVYLSMHVSKDSSFGLRKKVLCNKYFATKLTPPQKIIVKHKCNYNNFDNIVDKLQLVDNNLCGNNSPHDRQTDRETRQQSALRSVKQGHFMGINQYKHTQSVQKGTMSSMPVKHTNETGPGQ</sequence>
<feature type="compositionally biased region" description="Basic and acidic residues" evidence="1">
    <location>
        <begin position="69"/>
        <end position="79"/>
    </location>
</feature>
<keyword evidence="3" id="KW-1185">Reference proteome</keyword>
<evidence type="ECO:0000313" key="3">
    <source>
        <dbReference type="Proteomes" id="UP000078200"/>
    </source>
</evidence>
<accession>A0A1A9VQW6</accession>
<dbReference type="EnsemblMetazoa" id="GAUT044727-RA">
    <property type="protein sequence ID" value="GAUT044727-PA"/>
    <property type="gene ID" value="GAUT044727"/>
</dbReference>
<dbReference type="VEuPathDB" id="VectorBase:GAUT044727"/>
<feature type="region of interest" description="Disordered" evidence="1">
    <location>
        <begin position="101"/>
        <end position="124"/>
    </location>
</feature>
<feature type="compositionally biased region" description="Polar residues" evidence="1">
    <location>
        <begin position="101"/>
        <end position="111"/>
    </location>
</feature>
<name>A0A1A9VQW6_GLOAU</name>
<dbReference type="AlphaFoldDB" id="A0A1A9VQW6"/>
<proteinExistence type="predicted"/>
<organism evidence="2 3">
    <name type="scientific">Glossina austeni</name>
    <name type="common">Savannah tsetse fly</name>
    <dbReference type="NCBI Taxonomy" id="7395"/>
    <lineage>
        <taxon>Eukaryota</taxon>
        <taxon>Metazoa</taxon>
        <taxon>Ecdysozoa</taxon>
        <taxon>Arthropoda</taxon>
        <taxon>Hexapoda</taxon>
        <taxon>Insecta</taxon>
        <taxon>Pterygota</taxon>
        <taxon>Neoptera</taxon>
        <taxon>Endopterygota</taxon>
        <taxon>Diptera</taxon>
        <taxon>Brachycera</taxon>
        <taxon>Muscomorpha</taxon>
        <taxon>Hippoboscoidea</taxon>
        <taxon>Glossinidae</taxon>
        <taxon>Glossina</taxon>
    </lineage>
</organism>
<protein>
    <submittedName>
        <fullName evidence="2">Uncharacterized protein</fullName>
    </submittedName>
</protein>
<dbReference type="Proteomes" id="UP000078200">
    <property type="component" value="Unassembled WGS sequence"/>
</dbReference>
<evidence type="ECO:0000256" key="1">
    <source>
        <dbReference type="SAM" id="MobiDB-lite"/>
    </source>
</evidence>